<feature type="region of interest" description="Disordered" evidence="1">
    <location>
        <begin position="1"/>
        <end position="29"/>
    </location>
</feature>
<reference evidence="2 3" key="1">
    <citation type="submission" date="2024-09" db="EMBL/GenBank/DDBJ databases">
        <title>Chromosome-scale assembly of Riccia fluitans.</title>
        <authorList>
            <person name="Paukszto L."/>
            <person name="Sawicki J."/>
            <person name="Karawczyk K."/>
            <person name="Piernik-Szablinska J."/>
            <person name="Szczecinska M."/>
            <person name="Mazdziarz M."/>
        </authorList>
    </citation>
    <scope>NUCLEOTIDE SEQUENCE [LARGE SCALE GENOMIC DNA]</scope>
    <source>
        <strain evidence="2">Rf_01</strain>
        <tissue evidence="2">Aerial parts of the thallus</tissue>
    </source>
</reference>
<accession>A0ABD1XRK2</accession>
<evidence type="ECO:0000256" key="1">
    <source>
        <dbReference type="SAM" id="MobiDB-lite"/>
    </source>
</evidence>
<feature type="region of interest" description="Disordered" evidence="1">
    <location>
        <begin position="54"/>
        <end position="115"/>
    </location>
</feature>
<dbReference type="EMBL" id="JBHFFA010000008">
    <property type="protein sequence ID" value="KAL2610576.1"/>
    <property type="molecule type" value="Genomic_DNA"/>
</dbReference>
<dbReference type="AlphaFoldDB" id="A0ABD1XRK2"/>
<keyword evidence="3" id="KW-1185">Reference proteome</keyword>
<evidence type="ECO:0000313" key="2">
    <source>
        <dbReference type="EMBL" id="KAL2610576.1"/>
    </source>
</evidence>
<dbReference type="Proteomes" id="UP001605036">
    <property type="component" value="Unassembled WGS sequence"/>
</dbReference>
<name>A0ABD1XRK2_9MARC</name>
<gene>
    <name evidence="2" type="ORF">R1flu_029149</name>
</gene>
<feature type="compositionally biased region" description="Polar residues" evidence="1">
    <location>
        <begin position="58"/>
        <end position="68"/>
    </location>
</feature>
<protein>
    <submittedName>
        <fullName evidence="2">Uncharacterized protein</fullName>
    </submittedName>
</protein>
<organism evidence="2 3">
    <name type="scientific">Riccia fluitans</name>
    <dbReference type="NCBI Taxonomy" id="41844"/>
    <lineage>
        <taxon>Eukaryota</taxon>
        <taxon>Viridiplantae</taxon>
        <taxon>Streptophyta</taxon>
        <taxon>Embryophyta</taxon>
        <taxon>Marchantiophyta</taxon>
        <taxon>Marchantiopsida</taxon>
        <taxon>Marchantiidae</taxon>
        <taxon>Marchantiales</taxon>
        <taxon>Ricciaceae</taxon>
        <taxon>Riccia</taxon>
    </lineage>
</organism>
<feature type="compositionally biased region" description="Basic and acidic residues" evidence="1">
    <location>
        <begin position="97"/>
        <end position="110"/>
    </location>
</feature>
<evidence type="ECO:0000313" key="3">
    <source>
        <dbReference type="Proteomes" id="UP001605036"/>
    </source>
</evidence>
<proteinExistence type="predicted"/>
<sequence length="132" mass="15420">MSRTEPPEESEMMKQMNAQQNDRLQPQRDKILDIAENYLDDELVKCAKPTWKPRIRTSHVNGKTPNGSRSERHVDRGSTRRLKRRHDHGTLANSVAKLERKNQRRNHEETPCPQSVKTARIRQWGANGILFQ</sequence>
<comment type="caution">
    <text evidence="2">The sequence shown here is derived from an EMBL/GenBank/DDBJ whole genome shotgun (WGS) entry which is preliminary data.</text>
</comment>
<feature type="compositionally biased region" description="Basic and acidic residues" evidence="1">
    <location>
        <begin position="69"/>
        <end position="78"/>
    </location>
</feature>